<keyword evidence="6" id="KW-1185">Reference proteome</keyword>
<reference evidence="5 6" key="1">
    <citation type="journal article" date="2014" name="BMC Genomics">
        <title>Comparative genome sequencing reveals chemotype-specific gene clusters in the toxigenic black mold Stachybotrys.</title>
        <authorList>
            <person name="Semeiks J."/>
            <person name="Borek D."/>
            <person name="Otwinowski Z."/>
            <person name="Grishin N.V."/>
        </authorList>
    </citation>
    <scope>NUCLEOTIDE SEQUENCE [LARGE SCALE GENOMIC DNA]</scope>
    <source>
        <strain evidence="5 6">IBT 40285</strain>
    </source>
</reference>
<dbReference type="PROSITE" id="PS00455">
    <property type="entry name" value="AMP_BINDING"/>
    <property type="match status" value="1"/>
</dbReference>
<dbReference type="Gene3D" id="3.40.50.12780">
    <property type="entry name" value="N-terminal domain of ligase-like"/>
    <property type="match status" value="1"/>
</dbReference>
<evidence type="ECO:0000313" key="6">
    <source>
        <dbReference type="Proteomes" id="UP000028524"/>
    </source>
</evidence>
<dbReference type="SUPFAM" id="SSF56801">
    <property type="entry name" value="Acetyl-CoA synthetase-like"/>
    <property type="match status" value="1"/>
</dbReference>
<dbReference type="InterPro" id="IPR020845">
    <property type="entry name" value="AMP-binding_CS"/>
</dbReference>
<dbReference type="HOGENOM" id="CLU_000022_59_2_1"/>
<dbReference type="PANTHER" id="PTHR24096:SF149">
    <property type="entry name" value="AMP-BINDING DOMAIN-CONTAINING PROTEIN-RELATED"/>
    <property type="match status" value="1"/>
</dbReference>
<dbReference type="Pfam" id="PF13193">
    <property type="entry name" value="AMP-binding_C"/>
    <property type="match status" value="1"/>
</dbReference>
<comment type="similarity">
    <text evidence="1">Belongs to the ATP-dependent AMP-binding enzyme family.</text>
</comment>
<dbReference type="InterPro" id="IPR042099">
    <property type="entry name" value="ANL_N_sf"/>
</dbReference>
<dbReference type="InterPro" id="IPR045851">
    <property type="entry name" value="AMP-bd_C_sf"/>
</dbReference>
<dbReference type="FunFam" id="3.30.300.30:FF:000007">
    <property type="entry name" value="4-coumarate--CoA ligase 2"/>
    <property type="match status" value="1"/>
</dbReference>
<dbReference type="CDD" id="cd05911">
    <property type="entry name" value="Firefly_Luc_like"/>
    <property type="match status" value="1"/>
</dbReference>
<evidence type="ECO:0000259" key="4">
    <source>
        <dbReference type="Pfam" id="PF13193"/>
    </source>
</evidence>
<dbReference type="GO" id="GO:0016405">
    <property type="term" value="F:CoA-ligase activity"/>
    <property type="evidence" value="ECO:0007669"/>
    <property type="project" value="TreeGrafter"/>
</dbReference>
<dbReference type="AlphaFoldDB" id="A0A084QFU2"/>
<gene>
    <name evidence="5" type="ORF">S40285_03832</name>
</gene>
<accession>A0A084QFU2</accession>
<evidence type="ECO:0000259" key="3">
    <source>
        <dbReference type="Pfam" id="PF00501"/>
    </source>
</evidence>
<dbReference type="STRING" id="1283841.A0A084QFU2"/>
<sequence length="546" mass="60615">MPVNSLFPDIDIPVVDHWSLHMDQPKSYPDEQTLFVEGESGRSYTFAQIKDLSITFGKGLKHQLGWKKGDVLAFYTANNIDTPVVTLGLHWAGGIGSPANPMYTVEELARQLKDSGAKALITQKNFLVPATKAAQEAGVPLENILLVGDKDESGKFKHWTGITAKGAWIQPRKTPIDPKKDLAFLVYSSGTTGMPKGVMLTHYNVVSNSVQGRRFDPRSLAWDHDSQLGVLPFFHIYGLSVVIGTTFFTGAKCIVMAKFDLEQACQLIQDHEITFLYVPPPIVLALGKHPLIDKYDLSSLRWINSGAAPLGKNLVEAVWNRLNVGVKQGYGLSETSPTTHSQFADEFWKYHGSVGKLFPNMKAKIVDPDGKEVPTGEQQGELLLKGPNVFLGYWNRPEINKASFTEDGWFKTGDVVYVDKRGNFYVTDRIKELIKYKGFQVPPAELEAILLGREDIADACVIGVWDEERQTEVPRAYIVPKQGVQPSDELAKSIADYITEKVAPPKRLRGGVRFLDAIPKSAAGKILRRILVEQVKKDEGKIQAKL</sequence>
<protein>
    <recommendedName>
        <fullName evidence="7">AMP-dependent synthetase/ligase domain-containing protein</fullName>
    </recommendedName>
</protein>
<dbReference type="EMBL" id="KL660776">
    <property type="protein sequence ID" value="KFA62827.1"/>
    <property type="molecule type" value="Genomic_DNA"/>
</dbReference>
<evidence type="ECO:0000256" key="2">
    <source>
        <dbReference type="ARBA" id="ARBA00022598"/>
    </source>
</evidence>
<evidence type="ECO:0000313" key="5">
    <source>
        <dbReference type="EMBL" id="KFA62827.1"/>
    </source>
</evidence>
<name>A0A084QFU2_STAC4</name>
<dbReference type="Gene3D" id="3.30.300.30">
    <property type="match status" value="1"/>
</dbReference>
<dbReference type="Proteomes" id="UP000028524">
    <property type="component" value="Unassembled WGS sequence"/>
</dbReference>
<dbReference type="PANTHER" id="PTHR24096">
    <property type="entry name" value="LONG-CHAIN-FATTY-ACID--COA LIGASE"/>
    <property type="match status" value="1"/>
</dbReference>
<feature type="domain" description="AMP-binding enzyme C-terminal" evidence="4">
    <location>
        <begin position="445"/>
        <end position="525"/>
    </location>
</feature>
<keyword evidence="2" id="KW-0436">Ligase</keyword>
<organism evidence="5 6">
    <name type="scientific">Stachybotrys chlorohalonatus (strain IBT 40285)</name>
    <dbReference type="NCBI Taxonomy" id="1283841"/>
    <lineage>
        <taxon>Eukaryota</taxon>
        <taxon>Fungi</taxon>
        <taxon>Dikarya</taxon>
        <taxon>Ascomycota</taxon>
        <taxon>Pezizomycotina</taxon>
        <taxon>Sordariomycetes</taxon>
        <taxon>Hypocreomycetidae</taxon>
        <taxon>Hypocreales</taxon>
        <taxon>Stachybotryaceae</taxon>
        <taxon>Stachybotrys</taxon>
    </lineage>
</organism>
<proteinExistence type="inferred from homology"/>
<feature type="domain" description="AMP-dependent synthetase/ligase" evidence="3">
    <location>
        <begin position="24"/>
        <end position="394"/>
    </location>
</feature>
<dbReference type="OMA" id="GLMQDWP"/>
<evidence type="ECO:0008006" key="7">
    <source>
        <dbReference type="Google" id="ProtNLM"/>
    </source>
</evidence>
<evidence type="ECO:0000256" key="1">
    <source>
        <dbReference type="ARBA" id="ARBA00006432"/>
    </source>
</evidence>
<dbReference type="OrthoDB" id="6509636at2759"/>
<dbReference type="InterPro" id="IPR000873">
    <property type="entry name" value="AMP-dep_synth/lig_dom"/>
</dbReference>
<dbReference type="Pfam" id="PF00501">
    <property type="entry name" value="AMP-binding"/>
    <property type="match status" value="1"/>
</dbReference>
<dbReference type="InParanoid" id="A0A084QFU2"/>
<dbReference type="InterPro" id="IPR025110">
    <property type="entry name" value="AMP-bd_C"/>
</dbReference>